<evidence type="ECO:0000313" key="2">
    <source>
        <dbReference type="Proteomes" id="UP000623467"/>
    </source>
</evidence>
<dbReference type="EMBL" id="JACAZH010000033">
    <property type="protein sequence ID" value="KAF7337631.1"/>
    <property type="molecule type" value="Genomic_DNA"/>
</dbReference>
<gene>
    <name evidence="1" type="ORF">MSAN_02236400</name>
</gene>
<reference evidence="1" key="1">
    <citation type="submission" date="2020-05" db="EMBL/GenBank/DDBJ databases">
        <title>Mycena genomes resolve the evolution of fungal bioluminescence.</title>
        <authorList>
            <person name="Tsai I.J."/>
        </authorList>
    </citation>
    <scope>NUCLEOTIDE SEQUENCE</scope>
    <source>
        <strain evidence="1">160909Yilan</strain>
    </source>
</reference>
<evidence type="ECO:0000313" key="1">
    <source>
        <dbReference type="EMBL" id="KAF7337631.1"/>
    </source>
</evidence>
<organism evidence="1 2">
    <name type="scientific">Mycena sanguinolenta</name>
    <dbReference type="NCBI Taxonomy" id="230812"/>
    <lineage>
        <taxon>Eukaryota</taxon>
        <taxon>Fungi</taxon>
        <taxon>Dikarya</taxon>
        <taxon>Basidiomycota</taxon>
        <taxon>Agaricomycotina</taxon>
        <taxon>Agaricomycetes</taxon>
        <taxon>Agaricomycetidae</taxon>
        <taxon>Agaricales</taxon>
        <taxon>Marasmiineae</taxon>
        <taxon>Mycenaceae</taxon>
        <taxon>Mycena</taxon>
    </lineage>
</organism>
<dbReference type="OrthoDB" id="3253976at2759"/>
<keyword evidence="2" id="KW-1185">Reference proteome</keyword>
<protein>
    <submittedName>
        <fullName evidence="1">Uncharacterized protein</fullName>
    </submittedName>
</protein>
<name>A0A8H7CIK6_9AGAR</name>
<dbReference type="Proteomes" id="UP000623467">
    <property type="component" value="Unassembled WGS sequence"/>
</dbReference>
<sequence length="261" mass="29407">MANLFRSAKSGNVWTEHELRAYHIRVEWHDAHDFFQIPTTLPAPVLQNPDILEILDPIVNLPYPVFEFLRLMDEVMDPVDGEQSAVVDFAVVLLQELGYTSVGTKTPRNLRRRKEIPFLICGETRHTQADVCVLDYTNSITSISLVVHADKRNCAYGRDPMPELVAMAIAAFHSNNLTRQRMGLPPLASKVIGTSPIFYKIPVTQELVSAVMSGSYPATETIVEVHLPVIPRPNRRSEEGMKPLDNRLAILSCYEALKQFL</sequence>
<comment type="caution">
    <text evidence="1">The sequence shown here is derived from an EMBL/GenBank/DDBJ whole genome shotgun (WGS) entry which is preliminary data.</text>
</comment>
<dbReference type="AlphaFoldDB" id="A0A8H7CIK6"/>
<proteinExistence type="predicted"/>
<accession>A0A8H7CIK6</accession>